<accession>A0A182RU72</accession>
<evidence type="ECO:0000256" key="1">
    <source>
        <dbReference type="SAM" id="MobiDB-lite"/>
    </source>
</evidence>
<sequence length="223" mass="25778">MNINVSDLTDIALQIMGYKMYDRNGIPIDSLDAMIVKYQPDKDNPSAGKAKGTKRKPSNTPTPSQDHFMIQFGLPDFKTVLDNPKQYVEFQMTTFAQQQQERLVTMRTEDDILKSSLKSLRTTIGIQVAKEKSALKYKMNKIFTTMMQADDAELMSRTKYDVHVGQHVLLKQGILLREFNMLLQLLKRIMEDLSDNYAHYDFAFYLLQKLYEQIKTPDIPVHA</sequence>
<evidence type="ECO:0000313" key="2">
    <source>
        <dbReference type="EnsemblMetazoa" id="AFUN009825-PA"/>
    </source>
</evidence>
<dbReference type="EnsemblMetazoa" id="AFUN009825-RA">
    <property type="protein sequence ID" value="AFUN009825-PA"/>
    <property type="gene ID" value="AFUN009825"/>
</dbReference>
<proteinExistence type="predicted"/>
<dbReference type="VEuPathDB" id="VectorBase:AFUN009825"/>
<feature type="region of interest" description="Disordered" evidence="1">
    <location>
        <begin position="39"/>
        <end position="65"/>
    </location>
</feature>
<name>A0A182RU72_ANOFN</name>
<dbReference type="VEuPathDB" id="VectorBase:AFUN2_001534"/>
<dbReference type="AlphaFoldDB" id="A0A182RU72"/>
<reference evidence="2" key="1">
    <citation type="submission" date="2020-05" db="UniProtKB">
        <authorList>
            <consortium name="EnsemblMetazoa"/>
        </authorList>
    </citation>
    <scope>IDENTIFICATION</scope>
    <source>
        <strain evidence="2">FUMOZ</strain>
    </source>
</reference>
<protein>
    <submittedName>
        <fullName evidence="2">Uncharacterized protein</fullName>
    </submittedName>
</protein>
<organism evidence="2">
    <name type="scientific">Anopheles funestus</name>
    <name type="common">African malaria mosquito</name>
    <dbReference type="NCBI Taxonomy" id="62324"/>
    <lineage>
        <taxon>Eukaryota</taxon>
        <taxon>Metazoa</taxon>
        <taxon>Ecdysozoa</taxon>
        <taxon>Arthropoda</taxon>
        <taxon>Hexapoda</taxon>
        <taxon>Insecta</taxon>
        <taxon>Pterygota</taxon>
        <taxon>Neoptera</taxon>
        <taxon>Endopterygota</taxon>
        <taxon>Diptera</taxon>
        <taxon>Nematocera</taxon>
        <taxon>Culicoidea</taxon>
        <taxon>Culicidae</taxon>
        <taxon>Anophelinae</taxon>
        <taxon>Anopheles</taxon>
    </lineage>
</organism>